<comment type="caution">
    <text evidence="1">The sequence shown here is derived from an EMBL/GenBank/DDBJ whole genome shotgun (WGS) entry which is preliminary data.</text>
</comment>
<evidence type="ECO:0000313" key="1">
    <source>
        <dbReference type="EMBL" id="KAK1862756.1"/>
    </source>
</evidence>
<dbReference type="EMBL" id="CM020619">
    <property type="protein sequence ID" value="KAK1862756.1"/>
    <property type="molecule type" value="Genomic_DNA"/>
</dbReference>
<sequence>MRGVRLVATLFRGASRRAGDSVTARSSPQTSALSYPPGPAVRTSGALLPCARLLHAPTSSLSVARGAVLPSGGTPLRSAARVGGSQRGLCCLLLGKRREPCLPLLRRPLPAAALLSSIPNERPPPSTERLPPSGRGRPPSPSRSGPSAASCDPASTTASTTTATATPSSTTSRSPGSGGVGSSPPPPRRPEPPATIPLAALEILPDGTVSARHVQKADVALELSLNLRDLRVVDPTFRNESPVILARPTALVIHLVHVRVLVTASRVLLFDPHHPAVAALTPRLRARLLDAAHPLPFEMRALEAVLVDVCCGIREEVARLKPKVQAALHVMSKEGEFGGHGVTEGLDALLPLEMALNELAGSVGMVRTALNEVLMSDEDMSDMYLSWKAATGEERGVDEHDEIEMMVEGYLKQVDAVVYDLGRLLRAVKTTENVTQIRLDASRNRILRLEVFLNLGAVSVASAACFAGLFGMNLLSGIEEDPYAFWVVSGASAGVALVVFRSVLMYLRWKRIFS</sequence>
<proteinExistence type="predicted"/>
<accession>A0ACC3BXK3</accession>
<name>A0ACC3BXK3_PYRYE</name>
<evidence type="ECO:0000313" key="2">
    <source>
        <dbReference type="Proteomes" id="UP000798662"/>
    </source>
</evidence>
<keyword evidence="2" id="KW-1185">Reference proteome</keyword>
<protein>
    <submittedName>
        <fullName evidence="1">Uncharacterized protein</fullName>
    </submittedName>
</protein>
<gene>
    <name evidence="1" type="ORF">I4F81_005323</name>
</gene>
<dbReference type="Proteomes" id="UP000798662">
    <property type="component" value="Chromosome 2"/>
</dbReference>
<reference evidence="1" key="1">
    <citation type="submission" date="2019-11" db="EMBL/GenBank/DDBJ databases">
        <title>Nori genome reveals adaptations in red seaweeds to the harsh intertidal environment.</title>
        <authorList>
            <person name="Wang D."/>
            <person name="Mao Y."/>
        </authorList>
    </citation>
    <scope>NUCLEOTIDE SEQUENCE</scope>
    <source>
        <tissue evidence="1">Gametophyte</tissue>
    </source>
</reference>
<organism evidence="1 2">
    <name type="scientific">Pyropia yezoensis</name>
    <name type="common">Susabi-nori</name>
    <name type="synonym">Porphyra yezoensis</name>
    <dbReference type="NCBI Taxonomy" id="2788"/>
    <lineage>
        <taxon>Eukaryota</taxon>
        <taxon>Rhodophyta</taxon>
        <taxon>Bangiophyceae</taxon>
        <taxon>Bangiales</taxon>
        <taxon>Bangiaceae</taxon>
        <taxon>Pyropia</taxon>
    </lineage>
</organism>